<name>A0A0J7KMB7_LASNI</name>
<evidence type="ECO:0000256" key="4">
    <source>
        <dbReference type="ARBA" id="ARBA00023125"/>
    </source>
</evidence>
<dbReference type="Pfam" id="PF05485">
    <property type="entry name" value="THAP"/>
    <property type="match status" value="1"/>
</dbReference>
<accession>A0A0J7KMB7</accession>
<keyword evidence="1" id="KW-0479">Metal-binding</keyword>
<reference evidence="7 8" key="1">
    <citation type="submission" date="2015-04" db="EMBL/GenBank/DDBJ databases">
        <title>Lasius niger genome sequencing.</title>
        <authorList>
            <person name="Konorov E.A."/>
            <person name="Nikitin M.A."/>
            <person name="Kirill M.V."/>
            <person name="Chang P."/>
        </authorList>
    </citation>
    <scope>NUCLEOTIDE SEQUENCE [LARGE SCALE GENOMIC DNA]</scope>
    <source>
        <tissue evidence="7">Whole</tissue>
    </source>
</reference>
<evidence type="ECO:0000256" key="5">
    <source>
        <dbReference type="PROSITE-ProRule" id="PRU00309"/>
    </source>
</evidence>
<dbReference type="EMBL" id="LBMM01005435">
    <property type="protein sequence ID" value="KMQ91528.1"/>
    <property type="molecule type" value="Genomic_DNA"/>
</dbReference>
<keyword evidence="4 5" id="KW-0238">DNA-binding</keyword>
<keyword evidence="8" id="KW-1185">Reference proteome</keyword>
<dbReference type="AlphaFoldDB" id="A0A0J7KMB7"/>
<evidence type="ECO:0000313" key="8">
    <source>
        <dbReference type="Proteomes" id="UP000036403"/>
    </source>
</evidence>
<evidence type="ECO:0000259" key="6">
    <source>
        <dbReference type="PROSITE" id="PS50950"/>
    </source>
</evidence>
<dbReference type="InterPro" id="IPR006612">
    <property type="entry name" value="THAP_Znf"/>
</dbReference>
<dbReference type="SMART" id="SM00692">
    <property type="entry name" value="DM3"/>
    <property type="match status" value="1"/>
</dbReference>
<keyword evidence="2 5" id="KW-0863">Zinc-finger</keyword>
<dbReference type="OrthoDB" id="7525061at2759"/>
<dbReference type="Proteomes" id="UP000036403">
    <property type="component" value="Unassembled WGS sequence"/>
</dbReference>
<dbReference type="PaxDb" id="67767-A0A0J7KMB7"/>
<dbReference type="SMART" id="SM00980">
    <property type="entry name" value="THAP"/>
    <property type="match status" value="1"/>
</dbReference>
<sequence length="93" mass="10800">MVRCLVPSCKNTSEIRDWKKRIDTGEMRKKVSFHSFPKDPATRNLWIDILKLDAASIPVAARICSDHFKEEDYDKRTLIARLFRNALPIAIQV</sequence>
<gene>
    <name evidence="7" type="ORF">RF55_8596</name>
</gene>
<dbReference type="GO" id="GO:0008270">
    <property type="term" value="F:zinc ion binding"/>
    <property type="evidence" value="ECO:0007669"/>
    <property type="project" value="UniProtKB-KW"/>
</dbReference>
<dbReference type="SUPFAM" id="SSF57716">
    <property type="entry name" value="Glucocorticoid receptor-like (DNA-binding domain)"/>
    <property type="match status" value="1"/>
</dbReference>
<dbReference type="PROSITE" id="PS50950">
    <property type="entry name" value="ZF_THAP"/>
    <property type="match status" value="1"/>
</dbReference>
<evidence type="ECO:0000256" key="3">
    <source>
        <dbReference type="ARBA" id="ARBA00022833"/>
    </source>
</evidence>
<dbReference type="GO" id="GO:0043565">
    <property type="term" value="F:sequence-specific DNA binding"/>
    <property type="evidence" value="ECO:0007669"/>
    <property type="project" value="InterPro"/>
</dbReference>
<feature type="domain" description="THAP-type" evidence="6">
    <location>
        <begin position="1"/>
        <end position="91"/>
    </location>
</feature>
<dbReference type="InterPro" id="IPR038441">
    <property type="entry name" value="THAP_Znf_sf"/>
</dbReference>
<dbReference type="PANTHER" id="PTHR46600:SF11">
    <property type="entry name" value="THAP DOMAIN-CONTAINING PROTEIN 10"/>
    <property type="match status" value="1"/>
</dbReference>
<organism evidence="7 8">
    <name type="scientific">Lasius niger</name>
    <name type="common">Black garden ant</name>
    <dbReference type="NCBI Taxonomy" id="67767"/>
    <lineage>
        <taxon>Eukaryota</taxon>
        <taxon>Metazoa</taxon>
        <taxon>Ecdysozoa</taxon>
        <taxon>Arthropoda</taxon>
        <taxon>Hexapoda</taxon>
        <taxon>Insecta</taxon>
        <taxon>Pterygota</taxon>
        <taxon>Neoptera</taxon>
        <taxon>Endopterygota</taxon>
        <taxon>Hymenoptera</taxon>
        <taxon>Apocrita</taxon>
        <taxon>Aculeata</taxon>
        <taxon>Formicoidea</taxon>
        <taxon>Formicidae</taxon>
        <taxon>Formicinae</taxon>
        <taxon>Lasius</taxon>
        <taxon>Lasius</taxon>
    </lineage>
</organism>
<comment type="caution">
    <text evidence="7">The sequence shown here is derived from an EMBL/GenBank/DDBJ whole genome shotgun (WGS) entry which is preliminary data.</text>
</comment>
<evidence type="ECO:0000256" key="2">
    <source>
        <dbReference type="ARBA" id="ARBA00022771"/>
    </source>
</evidence>
<evidence type="ECO:0000256" key="1">
    <source>
        <dbReference type="ARBA" id="ARBA00022723"/>
    </source>
</evidence>
<keyword evidence="3" id="KW-0862">Zinc</keyword>
<protein>
    <submittedName>
        <fullName evidence="7">Thap domain-containing protein</fullName>
    </submittedName>
</protein>
<dbReference type="Gene3D" id="6.20.210.20">
    <property type="entry name" value="THAP domain"/>
    <property type="match status" value="1"/>
</dbReference>
<dbReference type="InterPro" id="IPR026516">
    <property type="entry name" value="THAP1/10"/>
</dbReference>
<evidence type="ECO:0000313" key="7">
    <source>
        <dbReference type="EMBL" id="KMQ91528.1"/>
    </source>
</evidence>
<proteinExistence type="predicted"/>
<dbReference type="PANTHER" id="PTHR46600">
    <property type="entry name" value="THAP DOMAIN-CONTAINING"/>
    <property type="match status" value="1"/>
</dbReference>